<dbReference type="InterPro" id="IPR036855">
    <property type="entry name" value="Znf_CCCH_sf"/>
</dbReference>
<dbReference type="GO" id="GO:0003729">
    <property type="term" value="F:mRNA binding"/>
    <property type="evidence" value="ECO:0007669"/>
    <property type="project" value="InterPro"/>
</dbReference>
<evidence type="ECO:0000256" key="3">
    <source>
        <dbReference type="ARBA" id="ARBA00022771"/>
    </source>
</evidence>
<evidence type="ECO:0000256" key="1">
    <source>
        <dbReference type="ARBA" id="ARBA00022723"/>
    </source>
</evidence>
<evidence type="ECO:0000259" key="6">
    <source>
        <dbReference type="PROSITE" id="PS50103"/>
    </source>
</evidence>
<dbReference type="PANTHER" id="PTHR12547">
    <property type="entry name" value="CCCH ZINC FINGER/TIS11-RELATED"/>
    <property type="match status" value="1"/>
</dbReference>
<dbReference type="InterPro" id="IPR000571">
    <property type="entry name" value="Znf_CCCH"/>
</dbReference>
<dbReference type="Pfam" id="PF00642">
    <property type="entry name" value="zf-CCCH"/>
    <property type="match status" value="1"/>
</dbReference>
<evidence type="ECO:0000313" key="7">
    <source>
        <dbReference type="EMBL" id="CAE7327859.1"/>
    </source>
</evidence>
<accession>A0A812NXZ4</accession>
<sequence length="226" mass="24565">MTKSEQKKAVKFTRMCKFWRTNECKMGTDCTFAHDTSELRPSPKPCFEFSKTGSCARGQACRFVHTVDMNSSGTFNDILPTMQEVSYVQNPPAGSVAFEAPACMGVPMPQLGQTRPALQDLGSIPCLRPPPGIDDMGMIGLEPHGLRWSSLKVDMDRDSCRSSLSELSLGLECAPLPIPKAADLEQMWAADDATVATQSLTSTMCLSTTPTSFSDSDGSDGMSFWL</sequence>
<dbReference type="Gene3D" id="6.10.250.3220">
    <property type="match status" value="1"/>
</dbReference>
<organism evidence="7 8">
    <name type="scientific">Symbiodinium natans</name>
    <dbReference type="NCBI Taxonomy" id="878477"/>
    <lineage>
        <taxon>Eukaryota</taxon>
        <taxon>Sar</taxon>
        <taxon>Alveolata</taxon>
        <taxon>Dinophyceae</taxon>
        <taxon>Suessiales</taxon>
        <taxon>Symbiodiniaceae</taxon>
        <taxon>Symbiodinium</taxon>
    </lineage>
</organism>
<keyword evidence="4 5" id="KW-0862">Zinc</keyword>
<dbReference type="InterPro" id="IPR045877">
    <property type="entry name" value="ZFP36-like"/>
</dbReference>
<evidence type="ECO:0000256" key="4">
    <source>
        <dbReference type="ARBA" id="ARBA00022833"/>
    </source>
</evidence>
<dbReference type="SUPFAM" id="SSF90229">
    <property type="entry name" value="CCCH zinc finger"/>
    <property type="match status" value="2"/>
</dbReference>
<dbReference type="OrthoDB" id="410307at2759"/>
<name>A0A812NXZ4_9DINO</name>
<proteinExistence type="predicted"/>
<keyword evidence="3 5" id="KW-0863">Zinc-finger</keyword>
<feature type="domain" description="C3H1-type" evidence="6">
    <location>
        <begin position="11"/>
        <end position="37"/>
    </location>
</feature>
<dbReference type="SMART" id="SM00356">
    <property type="entry name" value="ZnF_C3H1"/>
    <property type="match status" value="2"/>
</dbReference>
<dbReference type="Gene3D" id="4.10.1000.10">
    <property type="entry name" value="Zinc finger, CCCH-type"/>
    <property type="match status" value="1"/>
</dbReference>
<comment type="caution">
    <text evidence="7">The sequence shown here is derived from an EMBL/GenBank/DDBJ whole genome shotgun (WGS) entry which is preliminary data.</text>
</comment>
<dbReference type="AlphaFoldDB" id="A0A812NXZ4"/>
<evidence type="ECO:0000313" key="8">
    <source>
        <dbReference type="Proteomes" id="UP000604046"/>
    </source>
</evidence>
<feature type="domain" description="C3H1-type" evidence="6">
    <location>
        <begin position="40"/>
        <end position="68"/>
    </location>
</feature>
<dbReference type="GO" id="GO:0008270">
    <property type="term" value="F:zinc ion binding"/>
    <property type="evidence" value="ECO:0007669"/>
    <property type="project" value="UniProtKB-KW"/>
</dbReference>
<gene>
    <name evidence="7" type="ORF">SNAT2548_LOCUS17167</name>
</gene>
<keyword evidence="8" id="KW-1185">Reference proteome</keyword>
<protein>
    <recommendedName>
        <fullName evidence="6">C3H1-type domain-containing protein</fullName>
    </recommendedName>
</protein>
<dbReference type="PANTHER" id="PTHR12547:SF18">
    <property type="entry name" value="PROTEIN TIS11"/>
    <property type="match status" value="1"/>
</dbReference>
<dbReference type="Proteomes" id="UP000604046">
    <property type="component" value="Unassembled WGS sequence"/>
</dbReference>
<evidence type="ECO:0000256" key="2">
    <source>
        <dbReference type="ARBA" id="ARBA00022737"/>
    </source>
</evidence>
<dbReference type="PROSITE" id="PS50103">
    <property type="entry name" value="ZF_C3H1"/>
    <property type="match status" value="2"/>
</dbReference>
<evidence type="ECO:0000256" key="5">
    <source>
        <dbReference type="PROSITE-ProRule" id="PRU00723"/>
    </source>
</evidence>
<reference evidence="7" key="1">
    <citation type="submission" date="2021-02" db="EMBL/GenBank/DDBJ databases">
        <authorList>
            <person name="Dougan E. K."/>
            <person name="Rhodes N."/>
            <person name="Thang M."/>
            <person name="Chan C."/>
        </authorList>
    </citation>
    <scope>NUCLEOTIDE SEQUENCE</scope>
</reference>
<keyword evidence="2" id="KW-0677">Repeat</keyword>
<dbReference type="EMBL" id="CAJNDS010002102">
    <property type="protein sequence ID" value="CAE7327859.1"/>
    <property type="molecule type" value="Genomic_DNA"/>
</dbReference>
<feature type="zinc finger region" description="C3H1-type" evidence="5">
    <location>
        <begin position="11"/>
        <end position="37"/>
    </location>
</feature>
<keyword evidence="1 5" id="KW-0479">Metal-binding</keyword>
<feature type="zinc finger region" description="C3H1-type" evidence="5">
    <location>
        <begin position="40"/>
        <end position="68"/>
    </location>
</feature>